<dbReference type="OrthoDB" id="4823520at2"/>
<comment type="caution">
    <text evidence="2">The sequence shown here is derived from an EMBL/GenBank/DDBJ whole genome shotgun (WGS) entry which is preliminary data.</text>
</comment>
<organism evidence="2 3">
    <name type="scientific">Flavimobilis soli</name>
    <dbReference type="NCBI Taxonomy" id="442709"/>
    <lineage>
        <taxon>Bacteria</taxon>
        <taxon>Bacillati</taxon>
        <taxon>Actinomycetota</taxon>
        <taxon>Actinomycetes</taxon>
        <taxon>Micrococcales</taxon>
        <taxon>Jonesiaceae</taxon>
        <taxon>Flavimobilis</taxon>
    </lineage>
</organism>
<feature type="signal peptide" evidence="1">
    <location>
        <begin position="1"/>
        <end position="27"/>
    </location>
</feature>
<name>A0A2A9EEI7_9MICO</name>
<reference evidence="2 3" key="1">
    <citation type="submission" date="2017-10" db="EMBL/GenBank/DDBJ databases">
        <title>Sequencing the genomes of 1000 actinobacteria strains.</title>
        <authorList>
            <person name="Klenk H.-P."/>
        </authorList>
    </citation>
    <scope>NUCLEOTIDE SEQUENCE [LARGE SCALE GENOMIC DNA]</scope>
    <source>
        <strain evidence="2 3">DSM 21574</strain>
    </source>
</reference>
<dbReference type="Proteomes" id="UP000221394">
    <property type="component" value="Unassembled WGS sequence"/>
</dbReference>
<keyword evidence="3" id="KW-1185">Reference proteome</keyword>
<dbReference type="RefSeq" id="WP_098457834.1">
    <property type="nucleotide sequence ID" value="NZ_PDJH01000001.1"/>
</dbReference>
<dbReference type="EMBL" id="PDJH01000001">
    <property type="protein sequence ID" value="PFG36682.1"/>
    <property type="molecule type" value="Genomic_DNA"/>
</dbReference>
<dbReference type="AlphaFoldDB" id="A0A2A9EEI7"/>
<feature type="chain" id="PRO_5012292589" description="Basic secretory peptidase family protein" evidence="1">
    <location>
        <begin position="28"/>
        <end position="314"/>
    </location>
</feature>
<gene>
    <name evidence="2" type="ORF">ATL41_1416</name>
</gene>
<protein>
    <recommendedName>
        <fullName evidence="4">Basic secretory peptidase family protein</fullName>
    </recommendedName>
</protein>
<evidence type="ECO:0008006" key="4">
    <source>
        <dbReference type="Google" id="ProtNLM"/>
    </source>
</evidence>
<sequence>MRRDTWTRRAVPALAGALALSWVLVSAAPRPSAPGLTGDGLVRAVAAGADERAGATGAHATITDVDHPDVAATDEDVVVTVEVSAAGPTLRLERRDGGRWTPVAEEVAETTAVALPVPSRAGDATYRVVLDPGTGTVRTSPELTIFQSDSQEHAAYVARARAAVRDFCPLTPIYVDSPDVRSGQTVGKARSSWAWADGQARWTQSIRLRSGLPDAVLEHTALHECAHVVQVRPLVDGESAYEESTASAERLYARGPAEPGELQADCMASVITGRTAVMYYARTCTARQKADARAMWRDYGSVRQSPSLTWAWKG</sequence>
<keyword evidence="1" id="KW-0732">Signal</keyword>
<evidence type="ECO:0000313" key="2">
    <source>
        <dbReference type="EMBL" id="PFG36682.1"/>
    </source>
</evidence>
<evidence type="ECO:0000256" key="1">
    <source>
        <dbReference type="SAM" id="SignalP"/>
    </source>
</evidence>
<evidence type="ECO:0000313" key="3">
    <source>
        <dbReference type="Proteomes" id="UP000221394"/>
    </source>
</evidence>
<proteinExistence type="predicted"/>
<accession>A0A2A9EEI7</accession>